<feature type="compositionally biased region" description="Basic and acidic residues" evidence="1">
    <location>
        <begin position="187"/>
        <end position="201"/>
    </location>
</feature>
<dbReference type="AlphaFoldDB" id="A0A9N8HI25"/>
<evidence type="ECO:0000313" key="2">
    <source>
        <dbReference type="EMBL" id="CAB9511288.1"/>
    </source>
</evidence>
<protein>
    <submittedName>
        <fullName evidence="2">Transcription factor</fullName>
    </submittedName>
</protein>
<feature type="compositionally biased region" description="Basic residues" evidence="1">
    <location>
        <begin position="249"/>
        <end position="258"/>
    </location>
</feature>
<feature type="compositionally biased region" description="Basic residues" evidence="1">
    <location>
        <begin position="169"/>
        <end position="178"/>
    </location>
</feature>
<keyword evidence="3" id="KW-1185">Reference proteome</keyword>
<feature type="compositionally biased region" description="Polar residues" evidence="1">
    <location>
        <begin position="293"/>
        <end position="310"/>
    </location>
</feature>
<dbReference type="Proteomes" id="UP001153069">
    <property type="component" value="Unassembled WGS sequence"/>
</dbReference>
<evidence type="ECO:0000313" key="3">
    <source>
        <dbReference type="Proteomes" id="UP001153069"/>
    </source>
</evidence>
<organism evidence="2 3">
    <name type="scientific">Seminavis robusta</name>
    <dbReference type="NCBI Taxonomy" id="568900"/>
    <lineage>
        <taxon>Eukaryota</taxon>
        <taxon>Sar</taxon>
        <taxon>Stramenopiles</taxon>
        <taxon>Ochrophyta</taxon>
        <taxon>Bacillariophyta</taxon>
        <taxon>Bacillariophyceae</taxon>
        <taxon>Bacillariophycidae</taxon>
        <taxon>Naviculales</taxon>
        <taxon>Naviculaceae</taxon>
        <taxon>Seminavis</taxon>
    </lineage>
</organism>
<comment type="caution">
    <text evidence="2">The sequence shown here is derived from an EMBL/GenBank/DDBJ whole genome shotgun (WGS) entry which is preliminary data.</text>
</comment>
<name>A0A9N8HI25_9STRA</name>
<sequence length="350" mass="38691">MNASQIETVYDCVVYQSSSGTLKLNEEHLSFHTDQKVSMLPWKKIVGRQVSSSHMKPMFKLVLKSGSEAIFQMQDRVSLEVVRDDLGERMSSWQTLHVVPPSTGSHEETVPAAFRTPRAQEHLKIPTSIRKGSGSEEVVNMTGNTVSERLSTPYRMVNPRVLSEVAPSKGKKQTKRRQSMPEQSTMKGKEANIKQTKERSQQRRASSMGPPQVSSASSKAEPTPTRKSSVNQQDAIKAVTGQLAPAQSKSKKQPKRRQSMPEQSTTKGKEATPKDGSPQRSASSMGPPRKPQRQGSSKKLDVSQETTGRSATPRATKKATASSNKTTRRRSRRSSAPDFTTKSMRRSNVV</sequence>
<feature type="compositionally biased region" description="Polar residues" evidence="1">
    <location>
        <begin position="212"/>
        <end position="234"/>
    </location>
</feature>
<reference evidence="2" key="1">
    <citation type="submission" date="2020-06" db="EMBL/GenBank/DDBJ databases">
        <authorList>
            <consortium name="Plant Systems Biology data submission"/>
        </authorList>
    </citation>
    <scope>NUCLEOTIDE SEQUENCE</scope>
    <source>
        <strain evidence="2">D6</strain>
    </source>
</reference>
<evidence type="ECO:0000256" key="1">
    <source>
        <dbReference type="SAM" id="MobiDB-lite"/>
    </source>
</evidence>
<gene>
    <name evidence="2" type="ORF">SEMRO_478_G150910.1</name>
</gene>
<dbReference type="EMBL" id="CAICTM010000477">
    <property type="protein sequence ID" value="CAB9511288.1"/>
    <property type="molecule type" value="Genomic_DNA"/>
</dbReference>
<proteinExistence type="predicted"/>
<accession>A0A9N8HI25</accession>
<feature type="region of interest" description="Disordered" evidence="1">
    <location>
        <begin position="145"/>
        <end position="350"/>
    </location>
</feature>